<reference evidence="2 3" key="1">
    <citation type="submission" date="2024-06" db="EMBL/GenBank/DDBJ databases">
        <title>The Natural Products Discovery Center: Release of the First 8490 Sequenced Strains for Exploring Actinobacteria Biosynthetic Diversity.</title>
        <authorList>
            <person name="Kalkreuter E."/>
            <person name="Kautsar S.A."/>
            <person name="Yang D."/>
            <person name="Bader C.D."/>
            <person name="Teijaro C.N."/>
            <person name="Fluegel L."/>
            <person name="Davis C.M."/>
            <person name="Simpson J.R."/>
            <person name="Lauterbach L."/>
            <person name="Steele A.D."/>
            <person name="Gui C."/>
            <person name="Meng S."/>
            <person name="Li G."/>
            <person name="Viehrig K."/>
            <person name="Ye F."/>
            <person name="Su P."/>
            <person name="Kiefer A.F."/>
            <person name="Nichols A."/>
            <person name="Cepeda A.J."/>
            <person name="Yan W."/>
            <person name="Fan B."/>
            <person name="Jiang Y."/>
            <person name="Adhikari A."/>
            <person name="Zheng C.-J."/>
            <person name="Schuster L."/>
            <person name="Cowan T.M."/>
            <person name="Smanski M.J."/>
            <person name="Chevrette M.G."/>
            <person name="De Carvalho L.P.S."/>
            <person name="Shen B."/>
        </authorList>
    </citation>
    <scope>NUCLEOTIDE SEQUENCE [LARGE SCALE GENOMIC DNA]</scope>
    <source>
        <strain evidence="2 3">NPDC033843</strain>
    </source>
</reference>
<feature type="region of interest" description="Disordered" evidence="1">
    <location>
        <begin position="30"/>
        <end position="56"/>
    </location>
</feature>
<organism evidence="2 3">
    <name type="scientific">Streptomyces sp. 900129855</name>
    <dbReference type="NCBI Taxonomy" id="3155129"/>
    <lineage>
        <taxon>Bacteria</taxon>
        <taxon>Bacillati</taxon>
        <taxon>Actinomycetota</taxon>
        <taxon>Actinomycetes</taxon>
        <taxon>Kitasatosporales</taxon>
        <taxon>Streptomycetaceae</taxon>
        <taxon>Streptomyces</taxon>
    </lineage>
</organism>
<protein>
    <submittedName>
        <fullName evidence="2">Uncharacterized protein</fullName>
    </submittedName>
</protein>
<dbReference type="EMBL" id="JBEZVE010000013">
    <property type="protein sequence ID" value="MEU3783921.1"/>
    <property type="molecule type" value="Genomic_DNA"/>
</dbReference>
<dbReference type="Proteomes" id="UP001550739">
    <property type="component" value="Unassembled WGS sequence"/>
</dbReference>
<accession>A0ABV2ZMY4</accession>
<proteinExistence type="predicted"/>
<keyword evidence="3" id="KW-1185">Reference proteome</keyword>
<sequence>MARATRAVVCGESAPALHQLIDDIPAAGHIAVPRGSRRPTSSTACSPSTTENSPRH</sequence>
<dbReference type="RefSeq" id="WP_361705217.1">
    <property type="nucleotide sequence ID" value="NZ_JBEZVE010000013.1"/>
</dbReference>
<name>A0ABV2ZMY4_9ACTN</name>
<evidence type="ECO:0000256" key="1">
    <source>
        <dbReference type="SAM" id="MobiDB-lite"/>
    </source>
</evidence>
<evidence type="ECO:0000313" key="3">
    <source>
        <dbReference type="Proteomes" id="UP001550739"/>
    </source>
</evidence>
<gene>
    <name evidence="2" type="ORF">AB0E89_25805</name>
</gene>
<comment type="caution">
    <text evidence="2">The sequence shown here is derived from an EMBL/GenBank/DDBJ whole genome shotgun (WGS) entry which is preliminary data.</text>
</comment>
<evidence type="ECO:0000313" key="2">
    <source>
        <dbReference type="EMBL" id="MEU3783921.1"/>
    </source>
</evidence>
<feature type="compositionally biased region" description="Low complexity" evidence="1">
    <location>
        <begin position="38"/>
        <end position="50"/>
    </location>
</feature>